<keyword evidence="3 6" id="KW-0732">Signal</keyword>
<feature type="compositionally biased region" description="Polar residues" evidence="5">
    <location>
        <begin position="24"/>
        <end position="41"/>
    </location>
</feature>
<evidence type="ECO:0000256" key="6">
    <source>
        <dbReference type="SAM" id="SignalP"/>
    </source>
</evidence>
<feature type="domain" description="Solute-binding protein family 3/N-terminal" evidence="7">
    <location>
        <begin position="60"/>
        <end position="279"/>
    </location>
</feature>
<keyword evidence="9" id="KW-1185">Reference proteome</keyword>
<protein>
    <submittedName>
        <fullName evidence="8">Amino acid ABC transporter substrate-binding protein</fullName>
    </submittedName>
</protein>
<dbReference type="Proteomes" id="UP000271031">
    <property type="component" value="Unassembled WGS sequence"/>
</dbReference>
<feature type="signal peptide" evidence="6">
    <location>
        <begin position="1"/>
        <end position="18"/>
    </location>
</feature>
<dbReference type="RefSeq" id="WP_122919048.1">
    <property type="nucleotide sequence ID" value="NZ_RHHQ01000012.1"/>
</dbReference>
<evidence type="ECO:0000256" key="3">
    <source>
        <dbReference type="ARBA" id="ARBA00022729"/>
    </source>
</evidence>
<evidence type="ECO:0000256" key="4">
    <source>
        <dbReference type="RuleBase" id="RU003744"/>
    </source>
</evidence>
<reference evidence="8 9" key="1">
    <citation type="submission" date="2018-10" db="EMBL/GenBank/DDBJ databases">
        <title>Phylogenomics of Brevibacillus.</title>
        <authorList>
            <person name="Dunlap C."/>
        </authorList>
    </citation>
    <scope>NUCLEOTIDE SEQUENCE [LARGE SCALE GENOMIC DNA]</scope>
    <source>
        <strain evidence="8 9">JCM 15716</strain>
    </source>
</reference>
<dbReference type="Gene3D" id="3.40.190.10">
    <property type="entry name" value="Periplasmic binding protein-like II"/>
    <property type="match status" value="2"/>
</dbReference>
<dbReference type="GO" id="GO:0030313">
    <property type="term" value="C:cell envelope"/>
    <property type="evidence" value="ECO:0007669"/>
    <property type="project" value="UniProtKB-SubCell"/>
</dbReference>
<dbReference type="SMART" id="SM00062">
    <property type="entry name" value="PBPb"/>
    <property type="match status" value="1"/>
</dbReference>
<dbReference type="Pfam" id="PF00497">
    <property type="entry name" value="SBP_bac_3"/>
    <property type="match status" value="1"/>
</dbReference>
<dbReference type="PROSITE" id="PS51257">
    <property type="entry name" value="PROKAR_LIPOPROTEIN"/>
    <property type="match status" value="1"/>
</dbReference>
<dbReference type="PROSITE" id="PS01039">
    <property type="entry name" value="SBP_BACTERIAL_3"/>
    <property type="match status" value="1"/>
</dbReference>
<dbReference type="AlphaFoldDB" id="A0A3M8DGW5"/>
<evidence type="ECO:0000256" key="1">
    <source>
        <dbReference type="ARBA" id="ARBA00004196"/>
    </source>
</evidence>
<evidence type="ECO:0000259" key="7">
    <source>
        <dbReference type="SMART" id="SM00062"/>
    </source>
</evidence>
<feature type="region of interest" description="Disordered" evidence="5">
    <location>
        <begin position="24"/>
        <end position="49"/>
    </location>
</feature>
<sequence length="282" mass="30432">MKKLVSFLLASVLTVALAGCGSSGSQPQAGGNNATNGSQAAQPEAGKEQNLLDKVKAEKKLVIGTEGTYAPFTFHDASGKLTGFDVEVVTEIAKRMGVEPVFMETQWDAMFAGLDSKRFDVVANEVGIRPDRQEKYDFSNPYIVSAAVLVTSKDNDKVKGFADIKGLKAAQTLTSNLTDIARKNGAEIVAVEGFNQAIDLLTSKRVDVTINDGLSLLDFLKQKPDTPIKIVAKDPNVAKNGFMFRKGSTELVDAFNKALDEIQKDGTYLKISEKWFGADVSK</sequence>
<comment type="caution">
    <text evidence="8">The sequence shown here is derived from an EMBL/GenBank/DDBJ whole genome shotgun (WGS) entry which is preliminary data.</text>
</comment>
<feature type="chain" id="PRO_5018230622" evidence="6">
    <location>
        <begin position="19"/>
        <end position="282"/>
    </location>
</feature>
<dbReference type="InterPro" id="IPR001638">
    <property type="entry name" value="Solute-binding_3/MltF_N"/>
</dbReference>
<accession>A0A3M8DGW5</accession>
<evidence type="ECO:0000313" key="8">
    <source>
        <dbReference type="EMBL" id="RNB87350.1"/>
    </source>
</evidence>
<dbReference type="PANTHER" id="PTHR35936">
    <property type="entry name" value="MEMBRANE-BOUND LYTIC MUREIN TRANSGLYCOSYLASE F"/>
    <property type="match status" value="1"/>
</dbReference>
<comment type="similarity">
    <text evidence="2 4">Belongs to the bacterial solute-binding protein 3 family.</text>
</comment>
<dbReference type="CDD" id="cd13711">
    <property type="entry name" value="PBP2_Ngo0372_TcyA"/>
    <property type="match status" value="1"/>
</dbReference>
<dbReference type="EMBL" id="RHHQ01000012">
    <property type="protein sequence ID" value="RNB87350.1"/>
    <property type="molecule type" value="Genomic_DNA"/>
</dbReference>
<dbReference type="OrthoDB" id="8613538at2"/>
<dbReference type="SUPFAM" id="SSF53850">
    <property type="entry name" value="Periplasmic binding protein-like II"/>
    <property type="match status" value="1"/>
</dbReference>
<evidence type="ECO:0000256" key="2">
    <source>
        <dbReference type="ARBA" id="ARBA00010333"/>
    </source>
</evidence>
<evidence type="ECO:0000256" key="5">
    <source>
        <dbReference type="SAM" id="MobiDB-lite"/>
    </source>
</evidence>
<name>A0A3M8DGW5_9BACL</name>
<evidence type="ECO:0000313" key="9">
    <source>
        <dbReference type="Proteomes" id="UP000271031"/>
    </source>
</evidence>
<proteinExistence type="inferred from homology"/>
<comment type="subcellular location">
    <subcellularLocation>
        <location evidence="1">Cell envelope</location>
    </subcellularLocation>
</comment>
<organism evidence="8 9">
    <name type="scientific">Brevibacillus fluminis</name>
    <dbReference type="NCBI Taxonomy" id="511487"/>
    <lineage>
        <taxon>Bacteria</taxon>
        <taxon>Bacillati</taxon>
        <taxon>Bacillota</taxon>
        <taxon>Bacilli</taxon>
        <taxon>Bacillales</taxon>
        <taxon>Paenibacillaceae</taxon>
        <taxon>Brevibacillus</taxon>
    </lineage>
</organism>
<dbReference type="PANTHER" id="PTHR35936:SF34">
    <property type="entry name" value="ABC TRANSPORTER EXTRACELLULAR-BINDING PROTEIN YCKB-RELATED"/>
    <property type="match status" value="1"/>
</dbReference>
<dbReference type="InterPro" id="IPR018313">
    <property type="entry name" value="SBP_3_CS"/>
</dbReference>
<gene>
    <name evidence="8" type="ORF">EDM56_16950</name>
</gene>